<dbReference type="Pfam" id="PF01594">
    <property type="entry name" value="AI-2E_transport"/>
    <property type="match status" value="1"/>
</dbReference>
<comment type="caution">
    <text evidence="7">The sequence shown here is derived from an EMBL/GenBank/DDBJ whole genome shotgun (WGS) entry which is preliminary data.</text>
</comment>
<evidence type="ECO:0000256" key="5">
    <source>
        <dbReference type="ARBA" id="ARBA00023136"/>
    </source>
</evidence>
<keyword evidence="4 6" id="KW-1133">Transmembrane helix</keyword>
<protein>
    <recommendedName>
        <fullName evidence="9">AI-2E family transporter</fullName>
    </recommendedName>
</protein>
<comment type="subcellular location">
    <subcellularLocation>
        <location evidence="1">Membrane</location>
        <topology evidence="1">Multi-pass membrane protein</topology>
    </subcellularLocation>
</comment>
<sequence>MDFSKIRNYLFLGSLLIVTLLFLNLLRPFAYVIFWAAVLAAMSYPVYKKVNARLAHPDLSAIITLSLILIVIIVPVLMIGSLLVTQSVNTYATFSNDGRIGTWISDVANWLRDNPLTASLNVDDAFWTEKFSSAAQSITGWLFNFARQLTQDSFKFFGLFAIMAYTLFFLIRDGEKMLKKLMHLCPLGDKYEEKLYAKFVATAGATIRGNLTVAVIQGALGGILFAVTGIPAPLVWGVIMTLLAMIPGIGTFLVWLPVGVVMLILGNVWEGVLIITLGALVISTIDNFLRPVLVGKTISLHPLTIFFSTLGGIIVFGPSGFIIGPIIASLAVAFWDMYEDYYRSELENN</sequence>
<dbReference type="GO" id="GO:0016020">
    <property type="term" value="C:membrane"/>
    <property type="evidence" value="ECO:0007669"/>
    <property type="project" value="UniProtKB-SubCell"/>
</dbReference>
<evidence type="ECO:0000256" key="4">
    <source>
        <dbReference type="ARBA" id="ARBA00022989"/>
    </source>
</evidence>
<feature type="transmembrane region" description="Helical" evidence="6">
    <location>
        <begin position="211"/>
        <end position="228"/>
    </location>
</feature>
<dbReference type="AlphaFoldDB" id="A0A1F6NWR8"/>
<evidence type="ECO:0000256" key="3">
    <source>
        <dbReference type="ARBA" id="ARBA00022692"/>
    </source>
</evidence>
<feature type="transmembrane region" description="Helical" evidence="6">
    <location>
        <begin position="7"/>
        <end position="23"/>
    </location>
</feature>
<dbReference type="Proteomes" id="UP000177907">
    <property type="component" value="Unassembled WGS sequence"/>
</dbReference>
<accession>A0A1F6NWR8</accession>
<feature type="transmembrane region" description="Helical" evidence="6">
    <location>
        <begin position="29"/>
        <end position="47"/>
    </location>
</feature>
<feature type="transmembrane region" description="Helical" evidence="6">
    <location>
        <begin position="153"/>
        <end position="171"/>
    </location>
</feature>
<evidence type="ECO:0000256" key="1">
    <source>
        <dbReference type="ARBA" id="ARBA00004141"/>
    </source>
</evidence>
<proteinExistence type="inferred from homology"/>
<evidence type="ECO:0000256" key="6">
    <source>
        <dbReference type="SAM" id="Phobius"/>
    </source>
</evidence>
<dbReference type="PANTHER" id="PTHR21716:SF4">
    <property type="entry name" value="TRANSMEMBRANE PROTEIN 245"/>
    <property type="match status" value="1"/>
</dbReference>
<dbReference type="PANTHER" id="PTHR21716">
    <property type="entry name" value="TRANSMEMBRANE PROTEIN"/>
    <property type="match status" value="1"/>
</dbReference>
<keyword evidence="3 6" id="KW-0812">Transmembrane</keyword>
<dbReference type="EMBL" id="MFQZ01000003">
    <property type="protein sequence ID" value="OGH88369.1"/>
    <property type="molecule type" value="Genomic_DNA"/>
</dbReference>
<reference evidence="7 8" key="1">
    <citation type="journal article" date="2016" name="Nat. Commun.">
        <title>Thousands of microbial genomes shed light on interconnected biogeochemical processes in an aquifer system.</title>
        <authorList>
            <person name="Anantharaman K."/>
            <person name="Brown C.T."/>
            <person name="Hug L.A."/>
            <person name="Sharon I."/>
            <person name="Castelle C.J."/>
            <person name="Probst A.J."/>
            <person name="Thomas B.C."/>
            <person name="Singh A."/>
            <person name="Wilkins M.J."/>
            <person name="Karaoz U."/>
            <person name="Brodie E.L."/>
            <person name="Williams K.H."/>
            <person name="Hubbard S.S."/>
            <person name="Banfield J.F."/>
        </authorList>
    </citation>
    <scope>NUCLEOTIDE SEQUENCE [LARGE SCALE GENOMIC DNA]</scope>
</reference>
<feature type="transmembrane region" description="Helical" evidence="6">
    <location>
        <begin position="234"/>
        <end position="256"/>
    </location>
</feature>
<comment type="similarity">
    <text evidence="2">Belongs to the autoinducer-2 exporter (AI-2E) (TC 2.A.86) family.</text>
</comment>
<evidence type="ECO:0008006" key="9">
    <source>
        <dbReference type="Google" id="ProtNLM"/>
    </source>
</evidence>
<feature type="transmembrane region" description="Helical" evidence="6">
    <location>
        <begin position="59"/>
        <end position="84"/>
    </location>
</feature>
<feature type="transmembrane region" description="Helical" evidence="6">
    <location>
        <begin position="263"/>
        <end position="285"/>
    </location>
</feature>
<organism evidence="7 8">
    <name type="scientific">Candidatus Magasanikbacteria bacterium RIFOXYC2_FULL_42_28</name>
    <dbReference type="NCBI Taxonomy" id="1798704"/>
    <lineage>
        <taxon>Bacteria</taxon>
        <taxon>Candidatus Magasanikiibacteriota</taxon>
    </lineage>
</organism>
<evidence type="ECO:0000313" key="8">
    <source>
        <dbReference type="Proteomes" id="UP000177907"/>
    </source>
</evidence>
<gene>
    <name evidence="7" type="ORF">A3J93_04940</name>
</gene>
<dbReference type="STRING" id="1798704.A3J93_04940"/>
<evidence type="ECO:0000313" key="7">
    <source>
        <dbReference type="EMBL" id="OGH88369.1"/>
    </source>
</evidence>
<keyword evidence="5 6" id="KW-0472">Membrane</keyword>
<name>A0A1F6NWR8_9BACT</name>
<dbReference type="InterPro" id="IPR002549">
    <property type="entry name" value="AI-2E-like"/>
</dbReference>
<feature type="transmembrane region" description="Helical" evidence="6">
    <location>
        <begin position="305"/>
        <end position="335"/>
    </location>
</feature>
<evidence type="ECO:0000256" key="2">
    <source>
        <dbReference type="ARBA" id="ARBA00009773"/>
    </source>
</evidence>